<keyword evidence="5" id="KW-0539">Nucleus</keyword>
<dbReference type="Gene3D" id="2.40.330.10">
    <property type="entry name" value="DNA-binding pseudobarrel domain"/>
    <property type="match status" value="1"/>
</dbReference>
<feature type="region of interest" description="Disordered" evidence="6">
    <location>
        <begin position="1"/>
        <end position="106"/>
    </location>
</feature>
<accession>A0AAV9B483</accession>
<dbReference type="Pfam" id="PF02362">
    <property type="entry name" value="B3"/>
    <property type="match status" value="1"/>
</dbReference>
<dbReference type="CDD" id="cd10017">
    <property type="entry name" value="B3_DNA"/>
    <property type="match status" value="1"/>
</dbReference>
<dbReference type="SMART" id="SM01019">
    <property type="entry name" value="B3"/>
    <property type="match status" value="1"/>
</dbReference>
<evidence type="ECO:0000313" key="8">
    <source>
        <dbReference type="EMBL" id="KAK1271439.1"/>
    </source>
</evidence>
<organism evidence="8 9">
    <name type="scientific">Acorus gramineus</name>
    <name type="common">Dwarf sweet flag</name>
    <dbReference type="NCBI Taxonomy" id="55184"/>
    <lineage>
        <taxon>Eukaryota</taxon>
        <taxon>Viridiplantae</taxon>
        <taxon>Streptophyta</taxon>
        <taxon>Embryophyta</taxon>
        <taxon>Tracheophyta</taxon>
        <taxon>Spermatophyta</taxon>
        <taxon>Magnoliopsida</taxon>
        <taxon>Liliopsida</taxon>
        <taxon>Acoraceae</taxon>
        <taxon>Acorus</taxon>
    </lineage>
</organism>
<evidence type="ECO:0000313" key="9">
    <source>
        <dbReference type="Proteomes" id="UP001179952"/>
    </source>
</evidence>
<evidence type="ECO:0000259" key="7">
    <source>
        <dbReference type="SMART" id="SM01019"/>
    </source>
</evidence>
<comment type="caution">
    <text evidence="8">The sequence shown here is derived from an EMBL/GenBank/DDBJ whole genome shotgun (WGS) entry which is preliminary data.</text>
</comment>
<dbReference type="Proteomes" id="UP001179952">
    <property type="component" value="Unassembled WGS sequence"/>
</dbReference>
<keyword evidence="2" id="KW-0805">Transcription regulation</keyword>
<evidence type="ECO:0000256" key="1">
    <source>
        <dbReference type="ARBA" id="ARBA00004123"/>
    </source>
</evidence>
<dbReference type="AlphaFoldDB" id="A0AAV9B483"/>
<gene>
    <name evidence="8" type="ORF">QJS04_geneDACA012983</name>
</gene>
<dbReference type="GO" id="GO:0003700">
    <property type="term" value="F:DNA-binding transcription factor activity"/>
    <property type="evidence" value="ECO:0007669"/>
    <property type="project" value="InterPro"/>
</dbReference>
<feature type="domain" description="TF-B3" evidence="7">
    <location>
        <begin position="119"/>
        <end position="220"/>
    </location>
</feature>
<dbReference type="EMBL" id="JAUJYN010000005">
    <property type="protein sequence ID" value="KAK1271439.1"/>
    <property type="molecule type" value="Genomic_DNA"/>
</dbReference>
<dbReference type="InterPro" id="IPR003340">
    <property type="entry name" value="B3_DNA-bd"/>
</dbReference>
<sequence length="286" mass="32560">MEVEAQEGPPNPPKEAEEMDLDFYLPPLDLHSFSSPPPPQHQEHQNQNQPIHPFFDTPKLARTKRFLARRRRRRASPRSIGQHHIAPSSRQSPTQAPPHLPDPSLVLTINGDRRVRLVVKKELRKSDVSPLGRIVLPKREAEANLPYLSAKEGIQLWVKELNSSNLWKMRYRFWPNNKTRMYVLENVGDFVRNNGLGCGDHVFLYKDEENCIYIGYQKLEPTEAMMGGLCGSLLVQEDLMCLPSIAMQGFDGCELGALVQLESFDECDFSLYDVELNVDNGRGNAV</sequence>
<dbReference type="InterPro" id="IPR015300">
    <property type="entry name" value="DNA-bd_pseudobarrel_sf"/>
</dbReference>
<evidence type="ECO:0000256" key="4">
    <source>
        <dbReference type="ARBA" id="ARBA00023163"/>
    </source>
</evidence>
<keyword evidence="9" id="KW-1185">Reference proteome</keyword>
<dbReference type="InterPro" id="IPR044800">
    <property type="entry name" value="LEC2-like"/>
</dbReference>
<protein>
    <submittedName>
        <fullName evidence="8">B3 domain-containing transcription factor ABI3</fullName>
    </submittedName>
</protein>
<evidence type="ECO:0000256" key="3">
    <source>
        <dbReference type="ARBA" id="ARBA00023125"/>
    </source>
</evidence>
<evidence type="ECO:0000256" key="5">
    <source>
        <dbReference type="ARBA" id="ARBA00023242"/>
    </source>
</evidence>
<dbReference type="GO" id="GO:0005634">
    <property type="term" value="C:nucleus"/>
    <property type="evidence" value="ECO:0007669"/>
    <property type="project" value="UniProtKB-SubCell"/>
</dbReference>
<proteinExistence type="predicted"/>
<comment type="subcellular location">
    <subcellularLocation>
        <location evidence="1">Nucleus</location>
    </subcellularLocation>
</comment>
<reference evidence="8" key="2">
    <citation type="submission" date="2023-06" db="EMBL/GenBank/DDBJ databases">
        <authorList>
            <person name="Ma L."/>
            <person name="Liu K.-W."/>
            <person name="Li Z."/>
            <person name="Hsiao Y.-Y."/>
            <person name="Qi Y."/>
            <person name="Fu T."/>
            <person name="Tang G."/>
            <person name="Zhang D."/>
            <person name="Sun W.-H."/>
            <person name="Liu D.-K."/>
            <person name="Li Y."/>
            <person name="Chen G.-Z."/>
            <person name="Liu X.-D."/>
            <person name="Liao X.-Y."/>
            <person name="Jiang Y.-T."/>
            <person name="Yu X."/>
            <person name="Hao Y."/>
            <person name="Huang J."/>
            <person name="Zhao X.-W."/>
            <person name="Ke S."/>
            <person name="Chen Y.-Y."/>
            <person name="Wu W.-L."/>
            <person name="Hsu J.-L."/>
            <person name="Lin Y.-F."/>
            <person name="Huang M.-D."/>
            <person name="Li C.-Y."/>
            <person name="Huang L."/>
            <person name="Wang Z.-W."/>
            <person name="Zhao X."/>
            <person name="Zhong W.-Y."/>
            <person name="Peng D.-H."/>
            <person name="Ahmad S."/>
            <person name="Lan S."/>
            <person name="Zhang J.-S."/>
            <person name="Tsai W.-C."/>
            <person name="Van De Peer Y."/>
            <person name="Liu Z.-J."/>
        </authorList>
    </citation>
    <scope>NUCLEOTIDE SEQUENCE</scope>
    <source>
        <strain evidence="8">SCP</strain>
        <tissue evidence="8">Leaves</tissue>
    </source>
</reference>
<keyword evidence="3" id="KW-0238">DNA-binding</keyword>
<feature type="compositionally biased region" description="Basic residues" evidence="6">
    <location>
        <begin position="61"/>
        <end position="76"/>
    </location>
</feature>
<dbReference type="PANTHER" id="PTHR31140:SF74">
    <property type="entry name" value="B3 DOMAIN-CONTAINING TRANSCRIPTION FACTOR LEC2"/>
    <property type="match status" value="1"/>
</dbReference>
<keyword evidence="4" id="KW-0804">Transcription</keyword>
<name>A0AAV9B483_ACOGR</name>
<dbReference type="GO" id="GO:0003677">
    <property type="term" value="F:DNA binding"/>
    <property type="evidence" value="ECO:0007669"/>
    <property type="project" value="UniProtKB-KW"/>
</dbReference>
<dbReference type="PANTHER" id="PTHR31140">
    <property type="entry name" value="B3 DOMAIN-CONTAINING TRANSCRIPTION FACTOR ABI3"/>
    <property type="match status" value="1"/>
</dbReference>
<evidence type="ECO:0000256" key="6">
    <source>
        <dbReference type="SAM" id="MobiDB-lite"/>
    </source>
</evidence>
<evidence type="ECO:0000256" key="2">
    <source>
        <dbReference type="ARBA" id="ARBA00023015"/>
    </source>
</evidence>
<reference evidence="8" key="1">
    <citation type="journal article" date="2023" name="Nat. Commun.">
        <title>Diploid and tetraploid genomes of Acorus and the evolution of monocots.</title>
        <authorList>
            <person name="Ma L."/>
            <person name="Liu K.W."/>
            <person name="Li Z."/>
            <person name="Hsiao Y.Y."/>
            <person name="Qi Y."/>
            <person name="Fu T."/>
            <person name="Tang G.D."/>
            <person name="Zhang D."/>
            <person name="Sun W.H."/>
            <person name="Liu D.K."/>
            <person name="Li Y."/>
            <person name="Chen G.Z."/>
            <person name="Liu X.D."/>
            <person name="Liao X.Y."/>
            <person name="Jiang Y.T."/>
            <person name="Yu X."/>
            <person name="Hao Y."/>
            <person name="Huang J."/>
            <person name="Zhao X.W."/>
            <person name="Ke S."/>
            <person name="Chen Y.Y."/>
            <person name="Wu W.L."/>
            <person name="Hsu J.L."/>
            <person name="Lin Y.F."/>
            <person name="Huang M.D."/>
            <person name="Li C.Y."/>
            <person name="Huang L."/>
            <person name="Wang Z.W."/>
            <person name="Zhao X."/>
            <person name="Zhong W.Y."/>
            <person name="Peng D.H."/>
            <person name="Ahmad S."/>
            <person name="Lan S."/>
            <person name="Zhang J.S."/>
            <person name="Tsai W.C."/>
            <person name="Van de Peer Y."/>
            <person name="Liu Z.J."/>
        </authorList>
    </citation>
    <scope>NUCLEOTIDE SEQUENCE</scope>
    <source>
        <strain evidence="8">SCP</strain>
    </source>
</reference>
<dbReference type="SUPFAM" id="SSF101936">
    <property type="entry name" value="DNA-binding pseudobarrel domain"/>
    <property type="match status" value="1"/>
</dbReference>